<feature type="compositionally biased region" description="Basic residues" evidence="1">
    <location>
        <begin position="10"/>
        <end position="21"/>
    </location>
</feature>
<dbReference type="InterPro" id="IPR032704">
    <property type="entry name" value="Cms1"/>
</dbReference>
<dbReference type="STRING" id="13333.W1NWR9"/>
<protein>
    <submittedName>
        <fullName evidence="2">Uncharacterized protein</fullName>
    </submittedName>
</protein>
<dbReference type="eggNOG" id="KOG3089">
    <property type="taxonomic scope" value="Eukaryota"/>
</dbReference>
<proteinExistence type="predicted"/>
<feature type="region of interest" description="Disordered" evidence="1">
    <location>
        <begin position="1"/>
        <end position="82"/>
    </location>
</feature>
<dbReference type="PANTHER" id="PTHR24030">
    <property type="entry name" value="PROTEIN CMSS1"/>
    <property type="match status" value="1"/>
</dbReference>
<organism evidence="2 3">
    <name type="scientific">Amborella trichopoda</name>
    <dbReference type="NCBI Taxonomy" id="13333"/>
    <lineage>
        <taxon>Eukaryota</taxon>
        <taxon>Viridiplantae</taxon>
        <taxon>Streptophyta</taxon>
        <taxon>Embryophyta</taxon>
        <taxon>Tracheophyta</taxon>
        <taxon>Spermatophyta</taxon>
        <taxon>Magnoliopsida</taxon>
        <taxon>Amborellales</taxon>
        <taxon>Amborellaceae</taxon>
        <taxon>Amborella</taxon>
    </lineage>
</organism>
<dbReference type="EMBL" id="KI394994">
    <property type="protein sequence ID" value="ERM99710.1"/>
    <property type="molecule type" value="Genomic_DNA"/>
</dbReference>
<gene>
    <name evidence="2" type="ORF">AMTR_s00099p00087020</name>
</gene>
<dbReference type="Pfam" id="PF14617">
    <property type="entry name" value="CMS1"/>
    <property type="match status" value="1"/>
</dbReference>
<dbReference type="HOGENOM" id="CLU_074473_0_0_1"/>
<reference evidence="3" key="1">
    <citation type="journal article" date="2013" name="Science">
        <title>The Amborella genome and the evolution of flowering plants.</title>
        <authorList>
            <consortium name="Amborella Genome Project"/>
        </authorList>
    </citation>
    <scope>NUCLEOTIDE SEQUENCE [LARGE SCALE GENOMIC DNA]</scope>
</reference>
<dbReference type="KEGG" id="atr:18427748"/>
<dbReference type="AlphaFoldDB" id="W1NWR9"/>
<evidence type="ECO:0000256" key="1">
    <source>
        <dbReference type="SAM" id="MobiDB-lite"/>
    </source>
</evidence>
<feature type="compositionally biased region" description="Basic and acidic residues" evidence="1">
    <location>
        <begin position="51"/>
        <end position="75"/>
    </location>
</feature>
<dbReference type="OMA" id="FWDLFKN"/>
<dbReference type="OrthoDB" id="1929311at2759"/>
<dbReference type="Gramene" id="ERM99710">
    <property type="protein sequence ID" value="ERM99710"/>
    <property type="gene ID" value="AMTR_s00099p00087020"/>
</dbReference>
<dbReference type="Proteomes" id="UP000017836">
    <property type="component" value="Unassembled WGS sequence"/>
</dbReference>
<dbReference type="PANTHER" id="PTHR24030:SF0">
    <property type="entry name" value="PROTEIN CMSS1"/>
    <property type="match status" value="1"/>
</dbReference>
<feature type="compositionally biased region" description="Basic residues" evidence="1">
    <location>
        <begin position="32"/>
        <end position="50"/>
    </location>
</feature>
<evidence type="ECO:0000313" key="3">
    <source>
        <dbReference type="Proteomes" id="UP000017836"/>
    </source>
</evidence>
<accession>W1NWR9</accession>
<name>W1NWR9_AMBTC</name>
<keyword evidence="3" id="KW-1185">Reference proteome</keyword>
<sequence length="279" mass="31109">MVRGKQSGPKQKKHKGHKRPPAKVTTTPFKTRPSKPKSKPKTSKPKPKSKPKPELESASLDAKKPESRRDHRDIPPPESSPSQKLEWFFDRFQAAIGFKLSSIELEGITDAAIVELPQNLDRSVDNLSKHVKAIFGTSWKDVLHGGDLLEGRADAGCPALLMISASALRSLELLRGVRPLTEECPAAKLFAKHIKVEDQVSLLKKRVNIASGTPSRIKKLIDIDALGLTRLSVLMLDTHLDAKGYSLFSLPQVSGEFWDLYRTHFHQRVLGGELRLCFY</sequence>
<evidence type="ECO:0000313" key="2">
    <source>
        <dbReference type="EMBL" id="ERM99710.1"/>
    </source>
</evidence>